<dbReference type="PANTHER" id="PTHR42794:SF1">
    <property type="entry name" value="HEMIN IMPORT ATP-BINDING PROTEIN HMUV"/>
    <property type="match status" value="1"/>
</dbReference>
<dbReference type="InterPro" id="IPR017871">
    <property type="entry name" value="ABC_transporter-like_CS"/>
</dbReference>
<feature type="region of interest" description="Disordered" evidence="5">
    <location>
        <begin position="227"/>
        <end position="260"/>
    </location>
</feature>
<dbReference type="InterPro" id="IPR003439">
    <property type="entry name" value="ABC_transporter-like_ATP-bd"/>
</dbReference>
<dbReference type="PANTHER" id="PTHR42794">
    <property type="entry name" value="HEMIN IMPORT ATP-BINDING PROTEIN HMUV"/>
    <property type="match status" value="1"/>
</dbReference>
<evidence type="ECO:0000313" key="8">
    <source>
        <dbReference type="Proteomes" id="UP000524246"/>
    </source>
</evidence>
<dbReference type="Gene3D" id="3.40.50.300">
    <property type="entry name" value="P-loop containing nucleotide triphosphate hydrolases"/>
    <property type="match status" value="1"/>
</dbReference>
<dbReference type="SMART" id="SM00382">
    <property type="entry name" value="AAA"/>
    <property type="match status" value="1"/>
</dbReference>
<keyword evidence="3 7" id="KW-0067">ATP-binding</keyword>
<dbReference type="Proteomes" id="UP000524246">
    <property type="component" value="Unassembled WGS sequence"/>
</dbReference>
<proteinExistence type="predicted"/>
<dbReference type="CDD" id="cd03214">
    <property type="entry name" value="ABC_Iron-Siderophores_B12_Hemin"/>
    <property type="match status" value="1"/>
</dbReference>
<dbReference type="SUPFAM" id="SSF52540">
    <property type="entry name" value="P-loop containing nucleoside triphosphate hydrolases"/>
    <property type="match status" value="1"/>
</dbReference>
<evidence type="ECO:0000256" key="4">
    <source>
        <dbReference type="ARBA" id="ARBA00022967"/>
    </source>
</evidence>
<accession>A0A7X9IK22</accession>
<protein>
    <submittedName>
        <fullName evidence="7">ABC transporter ATP-binding protein</fullName>
    </submittedName>
</protein>
<dbReference type="EMBL" id="JAAZON010000502">
    <property type="protein sequence ID" value="NMC63673.1"/>
    <property type="molecule type" value="Genomic_DNA"/>
</dbReference>
<dbReference type="Pfam" id="PF00005">
    <property type="entry name" value="ABC_tran"/>
    <property type="match status" value="1"/>
</dbReference>
<evidence type="ECO:0000259" key="6">
    <source>
        <dbReference type="PROSITE" id="PS50893"/>
    </source>
</evidence>
<sequence>MELQPSEMLGVIGPNGSGKSTLIQCIDGLLKPKNGSILLDGTDIKGISRKEMAKIVGYVPQTSSRSFFPSTVLDTVLMGRRPHLGWRSSGTDVMKAIKVLRLMGIENLAMNDINQLSGGQQQKVLIARALAQEPSVLLLDEHTSNLDIKHQLEVLEIIQEMVVERGISAIMAVHDLNLASKYTDRIIMMKEGRIVDQGTPSDVLTQENIRSVYGVVAEVINNNGQSPHVIPVRSMRRHKNSESNDPPSKAFQRESAKVTA</sequence>
<comment type="caution">
    <text evidence="7">The sequence shown here is derived from an EMBL/GenBank/DDBJ whole genome shotgun (WGS) entry which is preliminary data.</text>
</comment>
<evidence type="ECO:0000256" key="2">
    <source>
        <dbReference type="ARBA" id="ARBA00022741"/>
    </source>
</evidence>
<evidence type="ECO:0000313" key="7">
    <source>
        <dbReference type="EMBL" id="NMC63673.1"/>
    </source>
</evidence>
<dbReference type="GO" id="GO:0005524">
    <property type="term" value="F:ATP binding"/>
    <property type="evidence" value="ECO:0007669"/>
    <property type="project" value="UniProtKB-KW"/>
</dbReference>
<keyword evidence="4" id="KW-1278">Translocase</keyword>
<dbReference type="GO" id="GO:0016887">
    <property type="term" value="F:ATP hydrolysis activity"/>
    <property type="evidence" value="ECO:0007669"/>
    <property type="project" value="InterPro"/>
</dbReference>
<dbReference type="AlphaFoldDB" id="A0A7X9IK22"/>
<evidence type="ECO:0000256" key="1">
    <source>
        <dbReference type="ARBA" id="ARBA00022448"/>
    </source>
</evidence>
<name>A0A7X9IK22_9DELT</name>
<feature type="domain" description="ABC transporter" evidence="6">
    <location>
        <begin position="1"/>
        <end position="216"/>
    </location>
</feature>
<dbReference type="PROSITE" id="PS00211">
    <property type="entry name" value="ABC_TRANSPORTER_1"/>
    <property type="match status" value="1"/>
</dbReference>
<feature type="compositionally biased region" description="Basic and acidic residues" evidence="5">
    <location>
        <begin position="251"/>
        <end position="260"/>
    </location>
</feature>
<evidence type="ECO:0000256" key="5">
    <source>
        <dbReference type="SAM" id="MobiDB-lite"/>
    </source>
</evidence>
<gene>
    <name evidence="7" type="ORF">GYA55_10975</name>
</gene>
<reference evidence="7 8" key="1">
    <citation type="journal article" date="2020" name="Biotechnol. Biofuels">
        <title>New insights from the biogas microbiome by comprehensive genome-resolved metagenomics of nearly 1600 species originating from multiple anaerobic digesters.</title>
        <authorList>
            <person name="Campanaro S."/>
            <person name="Treu L."/>
            <person name="Rodriguez-R L.M."/>
            <person name="Kovalovszki A."/>
            <person name="Ziels R.M."/>
            <person name="Maus I."/>
            <person name="Zhu X."/>
            <person name="Kougias P.G."/>
            <person name="Basile A."/>
            <person name="Luo G."/>
            <person name="Schluter A."/>
            <person name="Konstantinidis K.T."/>
            <person name="Angelidaki I."/>
        </authorList>
    </citation>
    <scope>NUCLEOTIDE SEQUENCE [LARGE SCALE GENOMIC DNA]</scope>
    <source>
        <strain evidence="7">AS27yjCOA_65</strain>
    </source>
</reference>
<organism evidence="7 8">
    <name type="scientific">SAR324 cluster bacterium</name>
    <dbReference type="NCBI Taxonomy" id="2024889"/>
    <lineage>
        <taxon>Bacteria</taxon>
        <taxon>Deltaproteobacteria</taxon>
        <taxon>SAR324 cluster</taxon>
    </lineage>
</organism>
<evidence type="ECO:0000256" key="3">
    <source>
        <dbReference type="ARBA" id="ARBA00022840"/>
    </source>
</evidence>
<dbReference type="PROSITE" id="PS50893">
    <property type="entry name" value="ABC_TRANSPORTER_2"/>
    <property type="match status" value="1"/>
</dbReference>
<dbReference type="InterPro" id="IPR003593">
    <property type="entry name" value="AAA+_ATPase"/>
</dbReference>
<keyword evidence="1" id="KW-0813">Transport</keyword>
<dbReference type="FunFam" id="3.40.50.300:FF:000134">
    <property type="entry name" value="Iron-enterobactin ABC transporter ATP-binding protein"/>
    <property type="match status" value="1"/>
</dbReference>
<keyword evidence="2" id="KW-0547">Nucleotide-binding</keyword>
<dbReference type="InterPro" id="IPR027417">
    <property type="entry name" value="P-loop_NTPase"/>
</dbReference>